<accession>A0A239NCD0</accession>
<dbReference type="GO" id="GO:0008168">
    <property type="term" value="F:methyltransferase activity"/>
    <property type="evidence" value="ECO:0007669"/>
    <property type="project" value="UniProtKB-KW"/>
</dbReference>
<gene>
    <name evidence="5" type="ORF">SAMN05443665_103867</name>
</gene>
<feature type="domain" description="Methyltransferase" evidence="4">
    <location>
        <begin position="56"/>
        <end position="149"/>
    </location>
</feature>
<dbReference type="InterPro" id="IPR029063">
    <property type="entry name" value="SAM-dependent_MTases_sf"/>
</dbReference>
<dbReference type="Gene3D" id="3.40.50.150">
    <property type="entry name" value="Vaccinia Virus protein VP39"/>
    <property type="match status" value="1"/>
</dbReference>
<dbReference type="AlphaFoldDB" id="A0A239NCD0"/>
<dbReference type="Pfam" id="PF13649">
    <property type="entry name" value="Methyltransf_25"/>
    <property type="match status" value="1"/>
</dbReference>
<keyword evidence="6" id="KW-1185">Reference proteome</keyword>
<dbReference type="OrthoDB" id="9777638at2"/>
<dbReference type="CDD" id="cd02440">
    <property type="entry name" value="AdoMet_MTases"/>
    <property type="match status" value="1"/>
</dbReference>
<dbReference type="GO" id="GO:0032259">
    <property type="term" value="P:methylation"/>
    <property type="evidence" value="ECO:0007669"/>
    <property type="project" value="UniProtKB-KW"/>
</dbReference>
<protein>
    <submittedName>
        <fullName evidence="5">Ubiquinone/menaquinone biosynthesis C-methylase UbiE</fullName>
    </submittedName>
</protein>
<proteinExistence type="predicted"/>
<dbReference type="InterPro" id="IPR041698">
    <property type="entry name" value="Methyltransf_25"/>
</dbReference>
<evidence type="ECO:0000256" key="3">
    <source>
        <dbReference type="SAM" id="MobiDB-lite"/>
    </source>
</evidence>
<reference evidence="5 6" key="1">
    <citation type="submission" date="2017-06" db="EMBL/GenBank/DDBJ databases">
        <authorList>
            <person name="Kim H.J."/>
            <person name="Triplett B.A."/>
        </authorList>
    </citation>
    <scope>NUCLEOTIDE SEQUENCE [LARGE SCALE GENOMIC DNA]</scope>
    <source>
        <strain evidence="5 6">DSM 44715</strain>
    </source>
</reference>
<name>A0A239NCD0_9ACTN</name>
<feature type="region of interest" description="Disordered" evidence="3">
    <location>
        <begin position="1"/>
        <end position="30"/>
    </location>
</feature>
<dbReference type="PANTHER" id="PTHR43861:SF1">
    <property type="entry name" value="TRANS-ACONITATE 2-METHYLTRANSFERASE"/>
    <property type="match status" value="1"/>
</dbReference>
<keyword evidence="2" id="KW-0808">Transferase</keyword>
<dbReference type="SUPFAM" id="SSF53335">
    <property type="entry name" value="S-adenosyl-L-methionine-dependent methyltransferases"/>
    <property type="match status" value="1"/>
</dbReference>
<organism evidence="5 6">
    <name type="scientific">Actinomadura meyerae</name>
    <dbReference type="NCBI Taxonomy" id="240840"/>
    <lineage>
        <taxon>Bacteria</taxon>
        <taxon>Bacillati</taxon>
        <taxon>Actinomycetota</taxon>
        <taxon>Actinomycetes</taxon>
        <taxon>Streptosporangiales</taxon>
        <taxon>Thermomonosporaceae</taxon>
        <taxon>Actinomadura</taxon>
    </lineage>
</organism>
<sequence>MSETANTEIANTAQAESWNGHDGRRHAAQPDRWDRVNGVFNGDLFAAAGIGPEDEVLDIGCGNGQTTRLAARRTAGRAVGIDLSTAMLETARAKAAAEGLSNTRFVHGDAQVYPFPDAAFDVAISRFALTFFAEPVTAMANIARALRPGARLASLCVGDYGKGDWLKVFTHMMANMPVQLMGEPAPSDGFTDPESIARVLDGAGFTQVATQEVVQVSVWGTDAEDAADFMLSYGRIHQMLQELEPGKAAEVRGAVADAFRPFERADGVRMTTPAWLTTAVRP</sequence>
<dbReference type="RefSeq" id="WP_089329596.1">
    <property type="nucleotide sequence ID" value="NZ_FZOR01000038.1"/>
</dbReference>
<evidence type="ECO:0000259" key="4">
    <source>
        <dbReference type="Pfam" id="PF13649"/>
    </source>
</evidence>
<evidence type="ECO:0000313" key="5">
    <source>
        <dbReference type="EMBL" id="SNT52143.1"/>
    </source>
</evidence>
<evidence type="ECO:0000313" key="6">
    <source>
        <dbReference type="Proteomes" id="UP000198318"/>
    </source>
</evidence>
<dbReference type="Proteomes" id="UP000198318">
    <property type="component" value="Unassembled WGS sequence"/>
</dbReference>
<dbReference type="PANTHER" id="PTHR43861">
    <property type="entry name" value="TRANS-ACONITATE 2-METHYLTRANSFERASE-RELATED"/>
    <property type="match status" value="1"/>
</dbReference>
<evidence type="ECO:0000256" key="1">
    <source>
        <dbReference type="ARBA" id="ARBA00022603"/>
    </source>
</evidence>
<keyword evidence="1 5" id="KW-0489">Methyltransferase</keyword>
<feature type="compositionally biased region" description="Polar residues" evidence="3">
    <location>
        <begin position="1"/>
        <end position="17"/>
    </location>
</feature>
<evidence type="ECO:0000256" key="2">
    <source>
        <dbReference type="ARBA" id="ARBA00022679"/>
    </source>
</evidence>
<keyword evidence="5" id="KW-0830">Ubiquinone</keyword>
<dbReference type="EMBL" id="FZOR01000038">
    <property type="protein sequence ID" value="SNT52143.1"/>
    <property type="molecule type" value="Genomic_DNA"/>
</dbReference>